<feature type="region of interest" description="Disordered" evidence="1">
    <location>
        <begin position="1"/>
        <end position="249"/>
    </location>
</feature>
<feature type="compositionally biased region" description="Acidic residues" evidence="1">
    <location>
        <begin position="71"/>
        <end position="94"/>
    </location>
</feature>
<evidence type="ECO:0000313" key="2">
    <source>
        <dbReference type="EMBL" id="KAF9490731.1"/>
    </source>
</evidence>
<name>A0A9P6D350_PLEER</name>
<feature type="compositionally biased region" description="Low complexity" evidence="1">
    <location>
        <begin position="151"/>
        <end position="167"/>
    </location>
</feature>
<feature type="compositionally biased region" description="Polar residues" evidence="1">
    <location>
        <begin position="215"/>
        <end position="226"/>
    </location>
</feature>
<evidence type="ECO:0000313" key="3">
    <source>
        <dbReference type="Proteomes" id="UP000807025"/>
    </source>
</evidence>
<evidence type="ECO:0000256" key="1">
    <source>
        <dbReference type="SAM" id="MobiDB-lite"/>
    </source>
</evidence>
<reference evidence="2" key="1">
    <citation type="submission" date="2020-11" db="EMBL/GenBank/DDBJ databases">
        <authorList>
            <consortium name="DOE Joint Genome Institute"/>
            <person name="Ahrendt S."/>
            <person name="Riley R."/>
            <person name="Andreopoulos W."/>
            <person name="Labutti K."/>
            <person name="Pangilinan J."/>
            <person name="Ruiz-Duenas F.J."/>
            <person name="Barrasa J.M."/>
            <person name="Sanchez-Garcia M."/>
            <person name="Camarero S."/>
            <person name="Miyauchi S."/>
            <person name="Serrano A."/>
            <person name="Linde D."/>
            <person name="Babiker R."/>
            <person name="Drula E."/>
            <person name="Ayuso-Fernandez I."/>
            <person name="Pacheco R."/>
            <person name="Padilla G."/>
            <person name="Ferreira P."/>
            <person name="Barriuso J."/>
            <person name="Kellner H."/>
            <person name="Castanera R."/>
            <person name="Alfaro M."/>
            <person name="Ramirez L."/>
            <person name="Pisabarro A.G."/>
            <person name="Kuo A."/>
            <person name="Tritt A."/>
            <person name="Lipzen A."/>
            <person name="He G."/>
            <person name="Yan M."/>
            <person name="Ng V."/>
            <person name="Cullen D."/>
            <person name="Martin F."/>
            <person name="Rosso M.-N."/>
            <person name="Henrissat B."/>
            <person name="Hibbett D."/>
            <person name="Martinez A.T."/>
            <person name="Grigoriev I.V."/>
        </authorList>
    </citation>
    <scope>NUCLEOTIDE SEQUENCE</scope>
    <source>
        <strain evidence="2">ATCC 90797</strain>
    </source>
</reference>
<keyword evidence="3" id="KW-1185">Reference proteome</keyword>
<feature type="compositionally biased region" description="Low complexity" evidence="1">
    <location>
        <begin position="366"/>
        <end position="380"/>
    </location>
</feature>
<protein>
    <submittedName>
        <fullName evidence="2">Uncharacterized protein</fullName>
    </submittedName>
</protein>
<feature type="region of interest" description="Disordered" evidence="1">
    <location>
        <begin position="356"/>
        <end position="415"/>
    </location>
</feature>
<dbReference type="EMBL" id="MU154634">
    <property type="protein sequence ID" value="KAF9490731.1"/>
    <property type="molecule type" value="Genomic_DNA"/>
</dbReference>
<dbReference type="Proteomes" id="UP000807025">
    <property type="component" value="Unassembled WGS sequence"/>
</dbReference>
<proteinExistence type="predicted"/>
<dbReference type="OrthoDB" id="3229208at2759"/>
<sequence>MFRASPWISFKPDVHQEDQMDTDVDMDAPQISTLREEETPPPPKVTRRIRLVVKEKPPASPAPSVARTQATEDDVDNDNDEDEEDQLIDDDNDDAASVSPVVETPSPTKRKAAAKRKPRKSEKQTPQATQDEKKAREKGTIAREEPEESKPVPIVPLSAVPPSLSPAKGGRKRAPRKPAVNPRPKKAPKLMKTDIPPIPPTEDNGMHSDAAFTGTAASSPVTTQIDVGSPDPESEPIQLPPPVSTIPEDAPLDATLENVALPIYPLPNKPFPVQHPPKIATGFAPVIPLDRTGRKVRHWRVANREIRGIAGGRWFVHCWVGDKESEYASRADGLLGSGAMSLPKLVASSLSAPHLGRGKSKGLRGGMVASAGSSRAGSAAPDATAVRIPTKMRNIVSAAPPEPDPINDLDSRPID</sequence>
<comment type="caution">
    <text evidence="2">The sequence shown here is derived from an EMBL/GenBank/DDBJ whole genome shotgun (WGS) entry which is preliminary data.</text>
</comment>
<feature type="compositionally biased region" description="Basic and acidic residues" evidence="1">
    <location>
        <begin position="130"/>
        <end position="150"/>
    </location>
</feature>
<organism evidence="2 3">
    <name type="scientific">Pleurotus eryngii</name>
    <name type="common">Boletus of the steppes</name>
    <dbReference type="NCBI Taxonomy" id="5323"/>
    <lineage>
        <taxon>Eukaryota</taxon>
        <taxon>Fungi</taxon>
        <taxon>Dikarya</taxon>
        <taxon>Basidiomycota</taxon>
        <taxon>Agaricomycotina</taxon>
        <taxon>Agaricomycetes</taxon>
        <taxon>Agaricomycetidae</taxon>
        <taxon>Agaricales</taxon>
        <taxon>Pleurotineae</taxon>
        <taxon>Pleurotaceae</taxon>
        <taxon>Pleurotus</taxon>
    </lineage>
</organism>
<gene>
    <name evidence="2" type="ORF">BDN71DRAFT_150584</name>
</gene>
<accession>A0A9P6D350</accession>
<dbReference type="AlphaFoldDB" id="A0A9P6D350"/>
<feature type="compositionally biased region" description="Basic residues" evidence="1">
    <location>
        <begin position="108"/>
        <end position="120"/>
    </location>
</feature>